<comment type="similarity">
    <text evidence="7">Belongs to the CobB/CbiA family.</text>
</comment>
<dbReference type="NCBIfam" id="TIGR00379">
    <property type="entry name" value="cobB"/>
    <property type="match status" value="1"/>
</dbReference>
<dbReference type="RefSeq" id="WP_197731184.1">
    <property type="nucleotide sequence ID" value="NZ_LR216287.1"/>
</dbReference>
<keyword evidence="6 7" id="KW-0315">Glutamine amidotransferase</keyword>
<dbReference type="InterPro" id="IPR029062">
    <property type="entry name" value="Class_I_gatase-like"/>
</dbReference>
<dbReference type="CDD" id="cd05388">
    <property type="entry name" value="CobB_N"/>
    <property type="match status" value="1"/>
</dbReference>
<feature type="active site" description="Nucleophile" evidence="7">
    <location>
        <position position="347"/>
    </location>
</feature>
<dbReference type="UniPathway" id="UPA00148">
    <property type="reaction ID" value="UER00231"/>
</dbReference>
<dbReference type="GO" id="GO:0042242">
    <property type="term" value="F:cobyrinic acid a,c-diamide synthase activity"/>
    <property type="evidence" value="ECO:0007669"/>
    <property type="project" value="UniProtKB-UniRule"/>
</dbReference>
<evidence type="ECO:0000259" key="8">
    <source>
        <dbReference type="Pfam" id="PF01656"/>
    </source>
</evidence>
<keyword evidence="2 7" id="KW-0436">Ligase</keyword>
<keyword evidence="4 7" id="KW-0067">ATP-binding</keyword>
<keyword evidence="5 7" id="KW-0460">Magnesium</keyword>
<dbReference type="Proteomes" id="UP000294299">
    <property type="component" value="Chromosome NFRAN"/>
</dbReference>
<keyword evidence="3 7" id="KW-0547">Nucleotide-binding</keyword>
<evidence type="ECO:0000256" key="3">
    <source>
        <dbReference type="ARBA" id="ARBA00022741"/>
    </source>
</evidence>
<comment type="domain">
    <text evidence="7">Comprises of two domains. The C-terminal domain contains the binding site for glutamine and catalyzes the hydrolysis of this substrate to glutamate and ammonia. The N-terminal domain is anticipated to bind ATP and cobyrinate and catalyzes the ultimate synthesis of the diamide product. The ammonia produced via the glutaminase domain is probably translocated to the adjacent domain via a molecular tunnel, where it reacts with an activated intermediate.</text>
</comment>
<dbReference type="SUPFAM" id="SSF52317">
    <property type="entry name" value="Class I glutamine amidotransferase-like"/>
    <property type="match status" value="1"/>
</dbReference>
<evidence type="ECO:0000256" key="7">
    <source>
        <dbReference type="HAMAP-Rule" id="MF_00027"/>
    </source>
</evidence>
<dbReference type="GO" id="GO:0009236">
    <property type="term" value="P:cobalamin biosynthetic process"/>
    <property type="evidence" value="ECO:0007669"/>
    <property type="project" value="UniProtKB-UniRule"/>
</dbReference>
<sequence length="479" mass="53733">MLVIPGIVVAGTTSGVGKTTISLAMMYGLEKKGFRVQPFKIGPDYIDPTYHNIITNRKSRNLDVWLMGKQGVIESYKRNSIDADFAILEGVMGLYDGIDGKSNFASTAHVSKILDLPIILVIDARKAARSVAAIAFGFIKFKRNINIAGIILNNLASERHLKYIKDAFESNIKIPIVGNIFNNKKVTYSERHLGLVPMMELNSKDKKSIVSNVRSISENIDFDKLIQFLTNQGKAKTNVTRAKNYFSKEFNEHKKKSRDLIPSVKILVALDKSFNFYYQDNLDILSKRIKLEFFSPIDDSDISSDCAGLILGGGFPEVIADMLEKNSRIMNKIKKLADEGMPIYAECGGLMYLTKSISGFRGTKRKYKMVGIFDAETVMTGKLTLGYTEGKVVDNQSFLKRSRQIKGHEFHYSTVIPHNKDVNMIYKLKRGKGIIDGMDGLCYRNCVASYMHTHFMGSNIPNEFVDSCIKYAKLKIIPG</sequence>
<dbReference type="EC" id="6.3.5.11" evidence="7"/>
<dbReference type="SUPFAM" id="SSF52540">
    <property type="entry name" value="P-loop containing nucleoside triphosphate hydrolases"/>
    <property type="match status" value="1"/>
</dbReference>
<evidence type="ECO:0000259" key="9">
    <source>
        <dbReference type="Pfam" id="PF07685"/>
    </source>
</evidence>
<dbReference type="PROSITE" id="PS51274">
    <property type="entry name" value="GATASE_COBBQ"/>
    <property type="match status" value="1"/>
</dbReference>
<evidence type="ECO:0000256" key="5">
    <source>
        <dbReference type="ARBA" id="ARBA00022842"/>
    </source>
</evidence>
<dbReference type="PANTHER" id="PTHR43873">
    <property type="entry name" value="COBYRINATE A,C-DIAMIDE SYNTHASE"/>
    <property type="match status" value="1"/>
</dbReference>
<comment type="cofactor">
    <cofactor evidence="1 7">
        <name>Mg(2+)</name>
        <dbReference type="ChEBI" id="CHEBI:18420"/>
    </cofactor>
</comment>
<evidence type="ECO:0000256" key="1">
    <source>
        <dbReference type="ARBA" id="ARBA00001946"/>
    </source>
</evidence>
<dbReference type="Pfam" id="PF01656">
    <property type="entry name" value="CbiA"/>
    <property type="match status" value="1"/>
</dbReference>
<dbReference type="EMBL" id="LR216287">
    <property type="protein sequence ID" value="VFJ15028.1"/>
    <property type="molecule type" value="Genomic_DNA"/>
</dbReference>
<dbReference type="GO" id="GO:0005524">
    <property type="term" value="F:ATP binding"/>
    <property type="evidence" value="ECO:0007669"/>
    <property type="project" value="UniProtKB-UniRule"/>
</dbReference>
<evidence type="ECO:0000256" key="2">
    <source>
        <dbReference type="ARBA" id="ARBA00022598"/>
    </source>
</evidence>
<keyword evidence="7" id="KW-0169">Cobalamin biosynthesis</keyword>
<dbReference type="KEGG" id="nfn:NFRAN_2706"/>
<proteinExistence type="inferred from homology"/>
<dbReference type="InterPro" id="IPR004484">
    <property type="entry name" value="CbiA/CobB_synth"/>
</dbReference>
<dbReference type="InterPro" id="IPR011698">
    <property type="entry name" value="GATase_3"/>
</dbReference>
<name>A0A484IJG4_9ARCH</name>
<evidence type="ECO:0000313" key="10">
    <source>
        <dbReference type="EMBL" id="VFJ15028.1"/>
    </source>
</evidence>
<evidence type="ECO:0000256" key="6">
    <source>
        <dbReference type="ARBA" id="ARBA00022962"/>
    </source>
</evidence>
<protein>
    <recommendedName>
        <fullName evidence="7">Cobyrinate a,c-diamide synthase</fullName>
        <ecNumber evidence="7">6.3.5.11</ecNumber>
    </recommendedName>
    <alternativeName>
        <fullName evidence="7">Cobyrinic acid a,c-diamide synthetase</fullName>
    </alternativeName>
</protein>
<feature type="site" description="Increases nucleophilicity of active site Cys" evidence="7">
    <location>
        <position position="452"/>
    </location>
</feature>
<feature type="domain" description="CobB/CobQ-like glutamine amidotransferase" evidence="9">
    <location>
        <begin position="265"/>
        <end position="459"/>
    </location>
</feature>
<dbReference type="CDD" id="cd03130">
    <property type="entry name" value="GATase1_CobB"/>
    <property type="match status" value="1"/>
</dbReference>
<organism evidence="10 11">
    <name type="scientific">Candidatus Nitrosocosmicus franklandianus</name>
    <dbReference type="NCBI Taxonomy" id="1798806"/>
    <lineage>
        <taxon>Archaea</taxon>
        <taxon>Nitrososphaerota</taxon>
        <taxon>Nitrososphaeria</taxon>
        <taxon>Nitrososphaerales</taxon>
        <taxon>Nitrososphaeraceae</taxon>
        <taxon>Candidatus Nitrosocosmicus</taxon>
    </lineage>
</organism>
<dbReference type="AlphaFoldDB" id="A0A484IJG4"/>
<evidence type="ECO:0000256" key="4">
    <source>
        <dbReference type="ARBA" id="ARBA00022840"/>
    </source>
</evidence>
<comment type="pathway">
    <text evidence="7">Cofactor biosynthesis; adenosylcobalamin biosynthesis; cob(II)yrinate a,c-diamide from sirohydrochlorin (anaerobic route): step 10/10.</text>
</comment>
<evidence type="ECO:0000313" key="11">
    <source>
        <dbReference type="Proteomes" id="UP000294299"/>
    </source>
</evidence>
<dbReference type="InterPro" id="IPR027417">
    <property type="entry name" value="P-loop_NTPase"/>
</dbReference>
<dbReference type="Gene3D" id="3.40.50.880">
    <property type="match status" value="1"/>
</dbReference>
<dbReference type="HAMAP" id="MF_00027">
    <property type="entry name" value="CobB_CbiA"/>
    <property type="match status" value="1"/>
</dbReference>
<dbReference type="GeneID" id="39421848"/>
<gene>
    <name evidence="10" type="primary">cobB</name>
    <name evidence="7" type="synonym">cbiA</name>
    <name evidence="10" type="ORF">NFRAN_2706</name>
</gene>
<comment type="catalytic activity">
    <reaction evidence="7">
        <text>cob(II)yrinate + 2 L-glutamine + 2 ATP + 2 H2O = cob(II)yrinate a,c diamide + 2 L-glutamate + 2 ADP + 2 phosphate + 2 H(+)</text>
        <dbReference type="Rhea" id="RHEA:26289"/>
        <dbReference type="ChEBI" id="CHEBI:15377"/>
        <dbReference type="ChEBI" id="CHEBI:15378"/>
        <dbReference type="ChEBI" id="CHEBI:29985"/>
        <dbReference type="ChEBI" id="CHEBI:30616"/>
        <dbReference type="ChEBI" id="CHEBI:43474"/>
        <dbReference type="ChEBI" id="CHEBI:58359"/>
        <dbReference type="ChEBI" id="CHEBI:58537"/>
        <dbReference type="ChEBI" id="CHEBI:58894"/>
        <dbReference type="ChEBI" id="CHEBI:456216"/>
        <dbReference type="EC" id="6.3.5.11"/>
    </reaction>
</comment>
<dbReference type="NCBIfam" id="NF002204">
    <property type="entry name" value="PRK01077.1"/>
    <property type="match status" value="1"/>
</dbReference>
<keyword evidence="11" id="KW-1185">Reference proteome</keyword>
<dbReference type="InterPro" id="IPR002586">
    <property type="entry name" value="CobQ/CobB/MinD/ParA_Nub-bd_dom"/>
</dbReference>
<dbReference type="Pfam" id="PF07685">
    <property type="entry name" value="GATase_3"/>
    <property type="match status" value="1"/>
</dbReference>
<feature type="domain" description="CobQ/CobB/MinD/ParA nucleotide binding" evidence="8">
    <location>
        <begin position="7"/>
        <end position="192"/>
    </location>
</feature>
<accession>A0A484IJG4</accession>
<comment type="miscellaneous">
    <text evidence="7">The a and c carboxylates of cobyrinate are activated for nucleophilic attack via formation of a phosphorylated intermediate by ATP. CbiA catalyzes first the amidation of the c-carboxylate, and then that of the a-carboxylate.</text>
</comment>
<dbReference type="OrthoDB" id="8896at2157"/>
<dbReference type="Gene3D" id="3.40.50.300">
    <property type="entry name" value="P-loop containing nucleotide triphosphate hydrolases"/>
    <property type="match status" value="2"/>
</dbReference>
<dbReference type="PANTHER" id="PTHR43873:SF1">
    <property type="entry name" value="COBYRINATE A,C-DIAMIDE SYNTHASE"/>
    <property type="match status" value="1"/>
</dbReference>
<comment type="function">
    <text evidence="7">Catalyzes the ATP-dependent amidation of the two carboxylate groups at positions a and c of cobyrinate, using either L-glutamine or ammonia as the nitrogen source.</text>
</comment>
<reference evidence="10 11" key="1">
    <citation type="submission" date="2019-02" db="EMBL/GenBank/DDBJ databases">
        <authorList>
            <person name="Lehtovirta-Morley E L."/>
        </authorList>
    </citation>
    <scope>NUCLEOTIDE SEQUENCE [LARGE SCALE GENOMIC DNA]</scope>
    <source>
        <strain evidence="10">NFRAN1</strain>
    </source>
</reference>